<keyword evidence="5" id="KW-1185">Reference proteome</keyword>
<feature type="domain" description="Thiaminase-2/PQQC" evidence="3">
    <location>
        <begin position="14"/>
        <end position="214"/>
    </location>
</feature>
<comment type="function">
    <text evidence="2">Catalyzes an amino-pyrimidine hydrolysis reaction at the C5' of the pyrimidine moiety of thiamine compounds, a reaction that is part of a thiamine salvage pathway. Thus, catalyzes the conversion of 4-amino-5-aminomethyl-2-methylpyrimidine to 4-amino-5-hydroxymethyl-2-methylpyrimidine (HMP).</text>
</comment>
<reference evidence="4 5" key="1">
    <citation type="submission" date="2020-04" db="EMBL/GenBank/DDBJ databases">
        <authorList>
            <person name="Klaysubun C."/>
            <person name="Duangmal K."/>
            <person name="Lipun K."/>
        </authorList>
    </citation>
    <scope>NUCLEOTIDE SEQUENCE [LARGE SCALE GENOMIC DNA]</scope>
    <source>
        <strain evidence="4 5">JCM 11839</strain>
    </source>
</reference>
<protein>
    <recommendedName>
        <fullName evidence="2">Aminopyrimidine aminohydrolase</fullName>
        <ecNumber evidence="2">3.5.99.2</ecNumber>
    </recommendedName>
</protein>
<proteinExistence type="inferred from homology"/>
<keyword evidence="2" id="KW-0378">Hydrolase</keyword>
<dbReference type="CDD" id="cd19358">
    <property type="entry name" value="TenA_E_Spr0628-like"/>
    <property type="match status" value="1"/>
</dbReference>
<dbReference type="EMBL" id="JAAXKY010000018">
    <property type="protein sequence ID" value="NMH77085.1"/>
    <property type="molecule type" value="Genomic_DNA"/>
</dbReference>
<name>A0ABX1R9M6_9PSEU</name>
<evidence type="ECO:0000256" key="1">
    <source>
        <dbReference type="ARBA" id="ARBA00004948"/>
    </source>
</evidence>
<dbReference type="PIRSF" id="PIRSF003170">
    <property type="entry name" value="Pet18p"/>
    <property type="match status" value="1"/>
</dbReference>
<keyword evidence="2" id="KW-0784">Thiamine biosynthesis</keyword>
<dbReference type="EC" id="3.5.99.2" evidence="2"/>
<dbReference type="PANTHER" id="PTHR43198:SF2">
    <property type="entry name" value="SI:CH1073-67J19.1-RELATED"/>
    <property type="match status" value="1"/>
</dbReference>
<dbReference type="PANTHER" id="PTHR43198">
    <property type="entry name" value="BIFUNCTIONAL TH2 PROTEIN"/>
    <property type="match status" value="1"/>
</dbReference>
<evidence type="ECO:0000313" key="5">
    <source>
        <dbReference type="Proteomes" id="UP001296706"/>
    </source>
</evidence>
<evidence type="ECO:0000256" key="2">
    <source>
        <dbReference type="PIRNR" id="PIRNR003170"/>
    </source>
</evidence>
<comment type="catalytic activity">
    <reaction evidence="2">
        <text>thiamine + H2O = 5-(2-hydroxyethyl)-4-methylthiazole + 4-amino-5-hydroxymethyl-2-methylpyrimidine + H(+)</text>
        <dbReference type="Rhea" id="RHEA:17509"/>
        <dbReference type="ChEBI" id="CHEBI:15377"/>
        <dbReference type="ChEBI" id="CHEBI:15378"/>
        <dbReference type="ChEBI" id="CHEBI:16892"/>
        <dbReference type="ChEBI" id="CHEBI:17957"/>
        <dbReference type="ChEBI" id="CHEBI:18385"/>
        <dbReference type="EC" id="3.5.99.2"/>
    </reaction>
</comment>
<comment type="catalytic activity">
    <reaction evidence="2">
        <text>4-amino-5-aminomethyl-2-methylpyrimidine + H2O = 4-amino-5-hydroxymethyl-2-methylpyrimidine + NH4(+)</text>
        <dbReference type="Rhea" id="RHEA:31799"/>
        <dbReference type="ChEBI" id="CHEBI:15377"/>
        <dbReference type="ChEBI" id="CHEBI:16892"/>
        <dbReference type="ChEBI" id="CHEBI:28938"/>
        <dbReference type="ChEBI" id="CHEBI:63416"/>
        <dbReference type="EC" id="3.5.99.2"/>
    </reaction>
</comment>
<evidence type="ECO:0000259" key="3">
    <source>
        <dbReference type="Pfam" id="PF03070"/>
    </source>
</evidence>
<organism evidence="4 5">
    <name type="scientific">Pseudonocardia xinjiangensis</name>
    <dbReference type="NCBI Taxonomy" id="75289"/>
    <lineage>
        <taxon>Bacteria</taxon>
        <taxon>Bacillati</taxon>
        <taxon>Actinomycetota</taxon>
        <taxon>Actinomycetes</taxon>
        <taxon>Pseudonocardiales</taxon>
        <taxon>Pseudonocardiaceae</taxon>
        <taxon>Pseudonocardia</taxon>
    </lineage>
</organism>
<comment type="similarity">
    <text evidence="2">Belongs to the TenA family.</text>
</comment>
<dbReference type="Gene3D" id="1.20.910.10">
    <property type="entry name" value="Heme oxygenase-like"/>
    <property type="match status" value="1"/>
</dbReference>
<dbReference type="SUPFAM" id="SSF48613">
    <property type="entry name" value="Heme oxygenase-like"/>
    <property type="match status" value="1"/>
</dbReference>
<comment type="caution">
    <text evidence="4">The sequence shown here is derived from an EMBL/GenBank/DDBJ whole genome shotgun (WGS) entry which is preliminary data.</text>
</comment>
<dbReference type="InterPro" id="IPR050967">
    <property type="entry name" value="Thiamine_Salvage_TenA"/>
</dbReference>
<sequence length="214" mass="24192">MMFSAELRQLTGTTWDAAVGHRFVTEIWRGQVPPPVLTTYLVQDHQFVDAFVALMGAAVATADRPEARIVHARQLGVVAGPENDFFARALDVLDVPLPDRTEPVLLAPTVGFIELMDTARRSADYASCLTVLLVAEWVYLDWATRPDATAPDEPLQREWIELHRGSAFETWVEFLRSEFDRVATGLEPADRERVRELFTRTVDLELAFFDAAYR</sequence>
<comment type="pathway">
    <text evidence="1 2">Cofactor biosynthesis; thiamine diphosphate biosynthesis.</text>
</comment>
<dbReference type="Proteomes" id="UP001296706">
    <property type="component" value="Unassembled WGS sequence"/>
</dbReference>
<evidence type="ECO:0000313" key="4">
    <source>
        <dbReference type="EMBL" id="NMH77085.1"/>
    </source>
</evidence>
<gene>
    <name evidence="4" type="ORF">HF577_08240</name>
</gene>
<dbReference type="InterPro" id="IPR004305">
    <property type="entry name" value="Thiaminase-2/PQQC"/>
</dbReference>
<dbReference type="InterPro" id="IPR026285">
    <property type="entry name" value="TenA_E"/>
</dbReference>
<accession>A0ABX1R9M6</accession>
<dbReference type="Pfam" id="PF03070">
    <property type="entry name" value="TENA_THI-4"/>
    <property type="match status" value="1"/>
</dbReference>
<dbReference type="InterPro" id="IPR016084">
    <property type="entry name" value="Haem_Oase-like_multi-hlx"/>
</dbReference>